<evidence type="ECO:0000313" key="2">
    <source>
        <dbReference type="Proteomes" id="UP000280292"/>
    </source>
</evidence>
<evidence type="ECO:0000313" key="1">
    <source>
        <dbReference type="EMBL" id="RML44245.1"/>
    </source>
</evidence>
<dbReference type="InterPro" id="IPR022385">
    <property type="entry name" value="Rhs_assc_core"/>
</dbReference>
<dbReference type="Gene3D" id="2.180.10.10">
    <property type="entry name" value="RHS repeat-associated core"/>
    <property type="match status" value="1"/>
</dbReference>
<name>A0A3M2VYG5_PSESI</name>
<gene>
    <name evidence="1" type="ORF">ALQ95_02426</name>
</gene>
<accession>A0A3M2VYG5</accession>
<dbReference type="NCBIfam" id="TIGR03696">
    <property type="entry name" value="Rhs_assc_core"/>
    <property type="match status" value="1"/>
</dbReference>
<comment type="caution">
    <text evidence="1">The sequence shown here is derived from an EMBL/GenBank/DDBJ whole genome shotgun (WGS) entry which is preliminary data.</text>
</comment>
<proteinExistence type="predicted"/>
<sequence>MLANQLGGSQNSTYMRGDGYLLAEQQGSSRLLFATSLSNSVLSEVHASGTSSRRYTVYGHASGEEPPSGRLGFNGELHESETGWQLLGNGYRAYNPVLMRFHSPDSLSPFGEGGLNAYVYGEGDSVNGVDPTGHGWFKLLGIFRTRRLKRQAWKADKKEFWTLIEQDIENEGLKGRYAQAYRDLQAKNAKDNKTYISSLVKYRREKALEAETLKANTGDVMNSSREGSSIMPKVEASSGSISNLGGFSGSDRDVGLLNVSPAKIEILRRQNFVRNPISKEVKGIRLNVEPGFSGY</sequence>
<organism evidence="1 2">
    <name type="scientific">Pseudomonas syringae pv. ribicola</name>
    <dbReference type="NCBI Taxonomy" id="55398"/>
    <lineage>
        <taxon>Bacteria</taxon>
        <taxon>Pseudomonadati</taxon>
        <taxon>Pseudomonadota</taxon>
        <taxon>Gammaproteobacteria</taxon>
        <taxon>Pseudomonadales</taxon>
        <taxon>Pseudomonadaceae</taxon>
        <taxon>Pseudomonas</taxon>
    </lineage>
</organism>
<dbReference type="AlphaFoldDB" id="A0A3M2VYG5"/>
<reference evidence="1 2" key="1">
    <citation type="submission" date="2018-08" db="EMBL/GenBank/DDBJ databases">
        <title>Recombination of ecologically and evolutionarily significant loci maintains genetic cohesion in the Pseudomonas syringae species complex.</title>
        <authorList>
            <person name="Dillon M."/>
            <person name="Thakur S."/>
            <person name="Almeida R.N.D."/>
            <person name="Weir B.S."/>
            <person name="Guttman D.S."/>
        </authorList>
    </citation>
    <scope>NUCLEOTIDE SEQUENCE [LARGE SCALE GENOMIC DNA]</scope>
    <source>
        <strain evidence="1 2">ICMP 3883</strain>
    </source>
</reference>
<protein>
    <submittedName>
        <fullName evidence="1">YD repeat protein</fullName>
    </submittedName>
</protein>
<dbReference type="EMBL" id="RBNR01000144">
    <property type="protein sequence ID" value="RML44245.1"/>
    <property type="molecule type" value="Genomic_DNA"/>
</dbReference>
<dbReference type="Proteomes" id="UP000280292">
    <property type="component" value="Unassembled WGS sequence"/>
</dbReference>